<evidence type="ECO:0000313" key="1">
    <source>
        <dbReference type="EMBL" id="EQD32831.1"/>
    </source>
</evidence>
<accession>T0YC40</accession>
<dbReference type="InterPro" id="IPR006175">
    <property type="entry name" value="YjgF/YER057c/UK114"/>
</dbReference>
<reference evidence="1" key="2">
    <citation type="journal article" date="2014" name="ISME J.">
        <title>Microbial stratification in low pH oxic and suboxic macroscopic growths along an acid mine drainage.</title>
        <authorList>
            <person name="Mendez-Garcia C."/>
            <person name="Mesa V."/>
            <person name="Sprenger R.R."/>
            <person name="Richter M."/>
            <person name="Diez M.S."/>
            <person name="Solano J."/>
            <person name="Bargiela R."/>
            <person name="Golyshina O.V."/>
            <person name="Manteca A."/>
            <person name="Ramos J.L."/>
            <person name="Gallego J.R."/>
            <person name="Llorente I."/>
            <person name="Martins Dos Santos V.A."/>
            <person name="Jensen O.N."/>
            <person name="Pelaez A.I."/>
            <person name="Sanchez J."/>
            <person name="Ferrer M."/>
        </authorList>
    </citation>
    <scope>NUCLEOTIDE SEQUENCE</scope>
</reference>
<reference evidence="1" key="1">
    <citation type="submission" date="2013-08" db="EMBL/GenBank/DDBJ databases">
        <authorList>
            <person name="Mendez C."/>
            <person name="Richter M."/>
            <person name="Ferrer M."/>
            <person name="Sanchez J."/>
        </authorList>
    </citation>
    <scope>NUCLEOTIDE SEQUENCE</scope>
</reference>
<sequence>RVVVYVASAEGFNQQSLVANGASEVFEAAFGDAGRHTRSAVGVAELPLGAPVEVEVWARLAE</sequence>
<dbReference type="Gene3D" id="3.30.1330.40">
    <property type="entry name" value="RutC-like"/>
    <property type="match status" value="1"/>
</dbReference>
<dbReference type="InterPro" id="IPR013813">
    <property type="entry name" value="Endoribo_LPSP/chorism_mut-like"/>
</dbReference>
<dbReference type="AlphaFoldDB" id="T0YC40"/>
<dbReference type="SUPFAM" id="SSF55298">
    <property type="entry name" value="YjgF-like"/>
    <property type="match status" value="1"/>
</dbReference>
<proteinExistence type="predicted"/>
<name>T0YC40_9ZZZZ</name>
<dbReference type="PANTHER" id="PTHR43760:SF1">
    <property type="entry name" value="ENDORIBONUCLEASE L-PSP_CHORISMATE MUTASE-LIKE DOMAIN-CONTAINING PROTEIN"/>
    <property type="match status" value="1"/>
</dbReference>
<dbReference type="CDD" id="cd02199">
    <property type="entry name" value="YjgF_YER057c_UK114_like_1"/>
    <property type="match status" value="1"/>
</dbReference>
<feature type="non-terminal residue" evidence="1">
    <location>
        <position position="1"/>
    </location>
</feature>
<dbReference type="Pfam" id="PF01042">
    <property type="entry name" value="Ribonuc_L-PSP"/>
    <property type="match status" value="1"/>
</dbReference>
<comment type="caution">
    <text evidence="1">The sequence shown here is derived from an EMBL/GenBank/DDBJ whole genome shotgun (WGS) entry which is preliminary data.</text>
</comment>
<organism evidence="1">
    <name type="scientific">mine drainage metagenome</name>
    <dbReference type="NCBI Taxonomy" id="410659"/>
    <lineage>
        <taxon>unclassified sequences</taxon>
        <taxon>metagenomes</taxon>
        <taxon>ecological metagenomes</taxon>
    </lineage>
</organism>
<dbReference type="InterPro" id="IPR035959">
    <property type="entry name" value="RutC-like_sf"/>
</dbReference>
<dbReference type="EMBL" id="AUZX01014191">
    <property type="protein sequence ID" value="EQD32831.1"/>
    <property type="molecule type" value="Genomic_DNA"/>
</dbReference>
<gene>
    <name evidence="1" type="ORF">B1A_19232</name>
</gene>
<protein>
    <submittedName>
        <fullName evidence="1">Endoribonuclease L-PSP</fullName>
    </submittedName>
</protein>
<dbReference type="PANTHER" id="PTHR43760">
    <property type="entry name" value="ENDORIBONUCLEASE-RELATED"/>
    <property type="match status" value="1"/>
</dbReference>